<evidence type="ECO:0000256" key="13">
    <source>
        <dbReference type="SAM" id="MobiDB-lite"/>
    </source>
</evidence>
<evidence type="ECO:0000256" key="3">
    <source>
        <dbReference type="ARBA" id="ARBA00022679"/>
    </source>
</evidence>
<dbReference type="Gene3D" id="1.10.3090.10">
    <property type="entry name" value="cca-adding enzyme, domain 2"/>
    <property type="match status" value="1"/>
</dbReference>
<dbReference type="InterPro" id="IPR002646">
    <property type="entry name" value="PolA_pol_head_dom"/>
</dbReference>
<dbReference type="EMBL" id="CASHTH010002492">
    <property type="protein sequence ID" value="CAI8030706.1"/>
    <property type="molecule type" value="Genomic_DNA"/>
</dbReference>
<dbReference type="Pfam" id="PF12627">
    <property type="entry name" value="PolyA_pol_RNAbd"/>
    <property type="match status" value="1"/>
</dbReference>
<keyword evidence="5" id="KW-0548">Nucleotidyltransferase</keyword>
<dbReference type="InterPro" id="IPR032828">
    <property type="entry name" value="PolyA_RNA-bd"/>
</dbReference>
<keyword evidence="7" id="KW-0547">Nucleotide-binding</keyword>
<dbReference type="Gene3D" id="3.30.460.10">
    <property type="entry name" value="Beta Polymerase, domain 2"/>
    <property type="match status" value="1"/>
</dbReference>
<gene>
    <name evidence="16" type="ORF">GBAR_LOCUS17409</name>
</gene>
<evidence type="ECO:0000256" key="2">
    <source>
        <dbReference type="ARBA" id="ARBA00007265"/>
    </source>
</evidence>
<proteinExistence type="inferred from homology"/>
<comment type="similarity">
    <text evidence="2 12">Belongs to the tRNA nucleotidyltransferase/poly(A) polymerase family.</text>
</comment>
<keyword evidence="9" id="KW-0067">ATP-binding</keyword>
<evidence type="ECO:0000259" key="15">
    <source>
        <dbReference type="Pfam" id="PF12627"/>
    </source>
</evidence>
<evidence type="ECO:0000256" key="8">
    <source>
        <dbReference type="ARBA" id="ARBA00022800"/>
    </source>
</evidence>
<evidence type="ECO:0000256" key="10">
    <source>
        <dbReference type="ARBA" id="ARBA00022842"/>
    </source>
</evidence>
<evidence type="ECO:0000256" key="6">
    <source>
        <dbReference type="ARBA" id="ARBA00022723"/>
    </source>
</evidence>
<dbReference type="GO" id="GO:0001680">
    <property type="term" value="P:tRNA 3'-terminal CCA addition"/>
    <property type="evidence" value="ECO:0007669"/>
    <property type="project" value="UniProtKB-ARBA"/>
</dbReference>
<comment type="cofactor">
    <cofactor evidence="1">
        <name>Mg(2+)</name>
        <dbReference type="ChEBI" id="CHEBI:18420"/>
    </cofactor>
</comment>
<dbReference type="SUPFAM" id="SSF81301">
    <property type="entry name" value="Nucleotidyltransferase"/>
    <property type="match status" value="1"/>
</dbReference>
<organism evidence="16 17">
    <name type="scientific">Geodia barretti</name>
    <name type="common">Barrett's horny sponge</name>
    <dbReference type="NCBI Taxonomy" id="519541"/>
    <lineage>
        <taxon>Eukaryota</taxon>
        <taxon>Metazoa</taxon>
        <taxon>Porifera</taxon>
        <taxon>Demospongiae</taxon>
        <taxon>Heteroscleromorpha</taxon>
        <taxon>Tetractinellida</taxon>
        <taxon>Astrophorina</taxon>
        <taxon>Geodiidae</taxon>
        <taxon>Geodia</taxon>
    </lineage>
</organism>
<evidence type="ECO:0000256" key="5">
    <source>
        <dbReference type="ARBA" id="ARBA00022695"/>
    </source>
</evidence>
<evidence type="ECO:0000256" key="12">
    <source>
        <dbReference type="RuleBase" id="RU003953"/>
    </source>
</evidence>
<dbReference type="InterPro" id="IPR043519">
    <property type="entry name" value="NT_sf"/>
</dbReference>
<accession>A0AA35SL43</accession>
<feature type="domain" description="tRNA nucleotidyltransferase/poly(A) polymerase RNA and SrmB- binding" evidence="15">
    <location>
        <begin position="94"/>
        <end position="142"/>
    </location>
</feature>
<reference evidence="16" key="1">
    <citation type="submission" date="2023-03" db="EMBL/GenBank/DDBJ databases">
        <authorList>
            <person name="Steffen K."/>
            <person name="Cardenas P."/>
        </authorList>
    </citation>
    <scope>NUCLEOTIDE SEQUENCE</scope>
</reference>
<feature type="compositionally biased region" description="Polar residues" evidence="13">
    <location>
        <begin position="348"/>
        <end position="365"/>
    </location>
</feature>
<evidence type="ECO:0000256" key="4">
    <source>
        <dbReference type="ARBA" id="ARBA00022694"/>
    </source>
</evidence>
<dbReference type="PANTHER" id="PTHR47545:SF1">
    <property type="entry name" value="MULTIFUNCTIONAL CCA PROTEIN"/>
    <property type="match status" value="1"/>
</dbReference>
<dbReference type="GO" id="GO:0005524">
    <property type="term" value="F:ATP binding"/>
    <property type="evidence" value="ECO:0007669"/>
    <property type="project" value="UniProtKB-KW"/>
</dbReference>
<dbReference type="InterPro" id="IPR050124">
    <property type="entry name" value="tRNA_CCA-adding_enzyme"/>
</dbReference>
<feature type="region of interest" description="Disordered" evidence="13">
    <location>
        <begin position="325"/>
        <end position="381"/>
    </location>
</feature>
<evidence type="ECO:0000313" key="16">
    <source>
        <dbReference type="EMBL" id="CAI8030706.1"/>
    </source>
</evidence>
<keyword evidence="10" id="KW-0460">Magnesium</keyword>
<name>A0AA35SL43_GEOBA</name>
<evidence type="ECO:0000259" key="14">
    <source>
        <dbReference type="Pfam" id="PF01743"/>
    </source>
</evidence>
<protein>
    <submittedName>
        <fullName evidence="16">Multifunctional CCA protein</fullName>
    </submittedName>
</protein>
<evidence type="ECO:0000256" key="9">
    <source>
        <dbReference type="ARBA" id="ARBA00022840"/>
    </source>
</evidence>
<dbReference type="GO" id="GO:0046872">
    <property type="term" value="F:metal ion binding"/>
    <property type="evidence" value="ECO:0007669"/>
    <property type="project" value="UniProtKB-KW"/>
</dbReference>
<dbReference type="Proteomes" id="UP001174909">
    <property type="component" value="Unassembled WGS sequence"/>
</dbReference>
<evidence type="ECO:0000256" key="7">
    <source>
        <dbReference type="ARBA" id="ARBA00022741"/>
    </source>
</evidence>
<dbReference type="GO" id="GO:0042245">
    <property type="term" value="P:RNA repair"/>
    <property type="evidence" value="ECO:0007669"/>
    <property type="project" value="UniProtKB-KW"/>
</dbReference>
<comment type="caution">
    <text evidence="16">The sequence shown here is derived from an EMBL/GenBank/DDBJ whole genome shotgun (WGS) entry which is preliminary data.</text>
</comment>
<evidence type="ECO:0000256" key="11">
    <source>
        <dbReference type="ARBA" id="ARBA00022884"/>
    </source>
</evidence>
<evidence type="ECO:0000256" key="1">
    <source>
        <dbReference type="ARBA" id="ARBA00001946"/>
    </source>
</evidence>
<dbReference type="GO" id="GO:0003723">
    <property type="term" value="F:RNA binding"/>
    <property type="evidence" value="ECO:0007669"/>
    <property type="project" value="UniProtKB-KW"/>
</dbReference>
<dbReference type="Pfam" id="PF01743">
    <property type="entry name" value="PolyA_pol"/>
    <property type="match status" value="1"/>
</dbReference>
<feature type="domain" description="Poly A polymerase head" evidence="14">
    <location>
        <begin position="8"/>
        <end position="69"/>
    </location>
</feature>
<dbReference type="SUPFAM" id="SSF81891">
    <property type="entry name" value="Poly A polymerase C-terminal region-like"/>
    <property type="match status" value="1"/>
</dbReference>
<keyword evidence="4" id="KW-0819">tRNA processing</keyword>
<keyword evidence="3 12" id="KW-0808">Transferase</keyword>
<dbReference type="GO" id="GO:0016779">
    <property type="term" value="F:nucleotidyltransferase activity"/>
    <property type="evidence" value="ECO:0007669"/>
    <property type="project" value="UniProtKB-KW"/>
</dbReference>
<dbReference type="AlphaFoldDB" id="A0AA35SL43"/>
<keyword evidence="8" id="KW-0692">RNA repair</keyword>
<evidence type="ECO:0000313" key="17">
    <source>
        <dbReference type="Proteomes" id="UP001174909"/>
    </source>
</evidence>
<dbReference type="PANTHER" id="PTHR47545">
    <property type="entry name" value="MULTIFUNCTIONAL CCA PROTEIN"/>
    <property type="match status" value="1"/>
</dbReference>
<keyword evidence="6" id="KW-0479">Metal-binding</keyword>
<keyword evidence="11 12" id="KW-0694">RNA-binding</keyword>
<keyword evidence="17" id="KW-1185">Reference proteome</keyword>
<sequence>MTRVETSTGIGHRKTIDFDRLLALDHTLPVETDLERRDFTINAMALDLLDERLIDPFGGHADLERCLLRQVSSMAFPEDPLRMLRGVQFASRFGLHVEPETRSAMSAHATSIDTVAPERIAMELQKLFQAPKPSHGFVLMQEPFTTPGRRASQGDAPLETSLFGCSMRRLDAVQQGADVVNRGDLHVLLAAVWLDCQPAEDESTDAQQAPLQWAAGLAQERLEALRATTIGVRPALVAALIAGSDFEIDALAPAGGLRHFAHRLGCDEAFMVIDLRVAERLANHAVQGIDDLLDVRRRLRAEIERGSPLGLKDLAVNGNDMCRADRRTPGTNVSGHGQDSDDLCRRTLISTQPAPATNSEESQGSDPGAKLAARVQCSKPG</sequence>